<organism evidence="1">
    <name type="scientific">Tanacetum cinerariifolium</name>
    <name type="common">Dalmatian daisy</name>
    <name type="synonym">Chrysanthemum cinerariifolium</name>
    <dbReference type="NCBI Taxonomy" id="118510"/>
    <lineage>
        <taxon>Eukaryota</taxon>
        <taxon>Viridiplantae</taxon>
        <taxon>Streptophyta</taxon>
        <taxon>Embryophyta</taxon>
        <taxon>Tracheophyta</taxon>
        <taxon>Spermatophyta</taxon>
        <taxon>Magnoliopsida</taxon>
        <taxon>eudicotyledons</taxon>
        <taxon>Gunneridae</taxon>
        <taxon>Pentapetalae</taxon>
        <taxon>asterids</taxon>
        <taxon>campanulids</taxon>
        <taxon>Asterales</taxon>
        <taxon>Asteraceae</taxon>
        <taxon>Asteroideae</taxon>
        <taxon>Anthemideae</taxon>
        <taxon>Anthemidinae</taxon>
        <taxon>Tanacetum</taxon>
    </lineage>
</organism>
<feature type="non-terminal residue" evidence="1">
    <location>
        <position position="88"/>
    </location>
</feature>
<proteinExistence type="predicted"/>
<dbReference type="AlphaFoldDB" id="A0A699XDZ2"/>
<dbReference type="EMBL" id="BKCJ011825198">
    <property type="protein sequence ID" value="GFD56086.1"/>
    <property type="molecule type" value="Genomic_DNA"/>
</dbReference>
<sequence>MVVGQQIAFRAHDHRRTQARFHATLFRQIVTEETTELRVFEQRMIGFVVDHLGRVQVGDCGRSTAHGVGVGHRTLLDEGGLRGLLQVD</sequence>
<protein>
    <submittedName>
        <fullName evidence="1">Uncharacterized protein</fullName>
    </submittedName>
</protein>
<name>A0A699XDZ2_TANCI</name>
<evidence type="ECO:0000313" key="1">
    <source>
        <dbReference type="EMBL" id="GFD56086.1"/>
    </source>
</evidence>
<gene>
    <name evidence="1" type="ORF">Tci_928055</name>
</gene>
<accession>A0A699XDZ2</accession>
<reference evidence="1" key="1">
    <citation type="journal article" date="2019" name="Sci. Rep.">
        <title>Draft genome of Tanacetum cinerariifolium, the natural source of mosquito coil.</title>
        <authorList>
            <person name="Yamashiro T."/>
            <person name="Shiraishi A."/>
            <person name="Satake H."/>
            <person name="Nakayama K."/>
        </authorList>
    </citation>
    <scope>NUCLEOTIDE SEQUENCE</scope>
</reference>
<comment type="caution">
    <text evidence="1">The sequence shown here is derived from an EMBL/GenBank/DDBJ whole genome shotgun (WGS) entry which is preliminary data.</text>
</comment>